<evidence type="ECO:0000256" key="11">
    <source>
        <dbReference type="SAM" id="MobiDB-lite"/>
    </source>
</evidence>
<dbReference type="OrthoDB" id="9066401at2"/>
<name>A0A4Q2T1C1_9ACTN</name>
<evidence type="ECO:0000256" key="5">
    <source>
        <dbReference type="ARBA" id="ARBA00022692"/>
    </source>
</evidence>
<keyword evidence="7 12" id="KW-1133">Transmembrane helix</keyword>
<feature type="transmembrane region" description="Helical" evidence="12">
    <location>
        <begin position="115"/>
        <end position="136"/>
    </location>
</feature>
<dbReference type="PROSITE" id="PS00216">
    <property type="entry name" value="SUGAR_TRANSPORT_1"/>
    <property type="match status" value="1"/>
</dbReference>
<feature type="transmembrane region" description="Helical" evidence="12">
    <location>
        <begin position="301"/>
        <end position="322"/>
    </location>
</feature>
<organism evidence="14 15">
    <name type="scientific">Nocardioides zhouii</name>
    <dbReference type="NCBI Taxonomy" id="1168729"/>
    <lineage>
        <taxon>Bacteria</taxon>
        <taxon>Bacillati</taxon>
        <taxon>Actinomycetota</taxon>
        <taxon>Actinomycetes</taxon>
        <taxon>Propionibacteriales</taxon>
        <taxon>Nocardioidaceae</taxon>
        <taxon>Nocardioides</taxon>
    </lineage>
</organism>
<evidence type="ECO:0000259" key="13">
    <source>
        <dbReference type="PROSITE" id="PS50850"/>
    </source>
</evidence>
<comment type="caution">
    <text evidence="14">The sequence shown here is derived from an EMBL/GenBank/DDBJ whole genome shotgun (WGS) entry which is preliminary data.</text>
</comment>
<feature type="domain" description="Major facilitator superfamily (MFS) profile" evidence="13">
    <location>
        <begin position="42"/>
        <end position="452"/>
    </location>
</feature>
<dbReference type="SUPFAM" id="SSF103473">
    <property type="entry name" value="MFS general substrate transporter"/>
    <property type="match status" value="1"/>
</dbReference>
<evidence type="ECO:0000313" key="14">
    <source>
        <dbReference type="EMBL" id="RYC10419.1"/>
    </source>
</evidence>
<evidence type="ECO:0000256" key="3">
    <source>
        <dbReference type="ARBA" id="ARBA00022448"/>
    </source>
</evidence>
<dbReference type="PANTHER" id="PTHR43045">
    <property type="entry name" value="SHIKIMATE TRANSPORTER"/>
    <property type="match status" value="1"/>
</dbReference>
<dbReference type="EMBL" id="SDWV01000012">
    <property type="protein sequence ID" value="RYC10419.1"/>
    <property type="molecule type" value="Genomic_DNA"/>
</dbReference>
<dbReference type="PROSITE" id="PS50850">
    <property type="entry name" value="MFS"/>
    <property type="match status" value="1"/>
</dbReference>
<feature type="transmembrane region" description="Helical" evidence="12">
    <location>
        <begin position="396"/>
        <end position="420"/>
    </location>
</feature>
<dbReference type="GO" id="GO:0015293">
    <property type="term" value="F:symporter activity"/>
    <property type="evidence" value="ECO:0007669"/>
    <property type="project" value="UniProtKB-KW"/>
</dbReference>
<dbReference type="InterPro" id="IPR020846">
    <property type="entry name" value="MFS_dom"/>
</dbReference>
<dbReference type="PROSITE" id="PS00217">
    <property type="entry name" value="SUGAR_TRANSPORT_2"/>
    <property type="match status" value="1"/>
</dbReference>
<comment type="function">
    <text evidence="9">May be a proton symporter involved in the uptake of osmolytes such as proline and glycine betaine.</text>
</comment>
<feature type="transmembrane region" description="Helical" evidence="12">
    <location>
        <begin position="80"/>
        <end position="103"/>
    </location>
</feature>
<dbReference type="InterPro" id="IPR036259">
    <property type="entry name" value="MFS_trans_sf"/>
</dbReference>
<dbReference type="Proteomes" id="UP000291101">
    <property type="component" value="Unassembled WGS sequence"/>
</dbReference>
<keyword evidence="4" id="KW-1003">Cell membrane</keyword>
<evidence type="ECO:0000256" key="1">
    <source>
        <dbReference type="ARBA" id="ARBA00004651"/>
    </source>
</evidence>
<feature type="transmembrane region" description="Helical" evidence="12">
    <location>
        <begin position="42"/>
        <end position="68"/>
    </location>
</feature>
<feature type="compositionally biased region" description="Basic and acidic residues" evidence="11">
    <location>
        <begin position="17"/>
        <end position="28"/>
    </location>
</feature>
<dbReference type="InterPro" id="IPR011701">
    <property type="entry name" value="MFS"/>
</dbReference>
<dbReference type="RefSeq" id="WP_129427289.1">
    <property type="nucleotide sequence ID" value="NZ_SDWV01000012.1"/>
</dbReference>
<protein>
    <recommendedName>
        <fullName evidence="10">Putative proline/betaine transporter</fullName>
    </recommendedName>
</protein>
<evidence type="ECO:0000256" key="10">
    <source>
        <dbReference type="ARBA" id="ARBA00039918"/>
    </source>
</evidence>
<keyword evidence="3" id="KW-0813">Transport</keyword>
<dbReference type="Gene3D" id="1.20.1250.20">
    <property type="entry name" value="MFS general substrate transporter like domains"/>
    <property type="match status" value="1"/>
</dbReference>
<feature type="transmembrane region" description="Helical" evidence="12">
    <location>
        <begin position="180"/>
        <end position="202"/>
    </location>
</feature>
<proteinExistence type="inferred from homology"/>
<dbReference type="Pfam" id="PF07690">
    <property type="entry name" value="MFS_1"/>
    <property type="match status" value="1"/>
</dbReference>
<evidence type="ECO:0000256" key="7">
    <source>
        <dbReference type="ARBA" id="ARBA00022989"/>
    </source>
</evidence>
<dbReference type="PANTHER" id="PTHR43045:SF1">
    <property type="entry name" value="SHIKIMATE TRANSPORTER"/>
    <property type="match status" value="1"/>
</dbReference>
<feature type="transmembrane region" description="Helical" evidence="12">
    <location>
        <begin position="142"/>
        <end position="168"/>
    </location>
</feature>
<evidence type="ECO:0000256" key="12">
    <source>
        <dbReference type="SAM" id="Phobius"/>
    </source>
</evidence>
<dbReference type="InterPro" id="IPR005829">
    <property type="entry name" value="Sugar_transporter_CS"/>
</dbReference>
<dbReference type="CDD" id="cd17369">
    <property type="entry name" value="MFS_ShiA_like"/>
    <property type="match status" value="1"/>
</dbReference>
<feature type="transmembrane region" description="Helical" evidence="12">
    <location>
        <begin position="276"/>
        <end position="295"/>
    </location>
</feature>
<evidence type="ECO:0000256" key="8">
    <source>
        <dbReference type="ARBA" id="ARBA00023136"/>
    </source>
</evidence>
<reference evidence="14 15" key="1">
    <citation type="submission" date="2019-01" db="EMBL/GenBank/DDBJ databases">
        <title>Novel species of Nocardioides.</title>
        <authorList>
            <person name="Liu Q."/>
            <person name="X Y.-H."/>
        </authorList>
    </citation>
    <scope>NUCLEOTIDE SEQUENCE [LARGE SCALE GENOMIC DNA]</scope>
    <source>
        <strain evidence="14 15">HLT2-9</strain>
    </source>
</reference>
<evidence type="ECO:0000313" key="15">
    <source>
        <dbReference type="Proteomes" id="UP000291101"/>
    </source>
</evidence>
<dbReference type="GO" id="GO:0005886">
    <property type="term" value="C:plasma membrane"/>
    <property type="evidence" value="ECO:0007669"/>
    <property type="project" value="UniProtKB-SubCell"/>
</dbReference>
<feature type="region of interest" description="Disordered" evidence="11">
    <location>
        <begin position="1"/>
        <end position="38"/>
    </location>
</feature>
<feature type="transmembrane region" description="Helical" evidence="12">
    <location>
        <begin position="359"/>
        <end position="384"/>
    </location>
</feature>
<dbReference type="AlphaFoldDB" id="A0A4Q2T1C1"/>
<comment type="subcellular location">
    <subcellularLocation>
        <location evidence="1">Cell membrane</location>
        <topology evidence="1">Multi-pass membrane protein</topology>
    </subcellularLocation>
</comment>
<evidence type="ECO:0000256" key="4">
    <source>
        <dbReference type="ARBA" id="ARBA00022475"/>
    </source>
</evidence>
<gene>
    <name evidence="14" type="ORF">EUA94_12890</name>
</gene>
<evidence type="ECO:0000256" key="2">
    <source>
        <dbReference type="ARBA" id="ARBA00008240"/>
    </source>
</evidence>
<dbReference type="FunFam" id="1.20.1250.20:FF:000001">
    <property type="entry name" value="Dicarboxylate MFS transporter"/>
    <property type="match status" value="1"/>
</dbReference>
<keyword evidence="6" id="KW-0769">Symport</keyword>
<feature type="transmembrane region" description="Helical" evidence="12">
    <location>
        <begin position="426"/>
        <end position="448"/>
    </location>
</feature>
<evidence type="ECO:0000256" key="9">
    <source>
        <dbReference type="ARBA" id="ARBA00037295"/>
    </source>
</evidence>
<keyword evidence="8 12" id="KW-0472">Membrane</keyword>
<keyword evidence="5 12" id="KW-0812">Transmembrane</keyword>
<accession>A0A4Q2T1C1</accession>
<sequence>MKLTPRRSSPPPLRSSVEQRRGDPETPDGRLSSATPPTPRRVALASAVGATIEWYDFFLYGTAAAVVFDKLYFNGLDGPAAQFAAFATFAVGFFARPIGGLIFGHFGDRIGRKQMLLLTLVVMGIGTALIGLLPTYDQIGVWAPIALVVLRVLQGIGVGGEYGGAVLLAVEYAPAERRGFYGSFAHIGVPGGLVLAASAFAIAGQLPEEDFLAWGWRVCFLVSIVLLGIGAYIRLSVMETPEFAEVQERKEISRLPLRDLLAEQPRPLLLGMGTRFIEGFTFNLFSVYLLAYVATNLELPRAWALDAIIVGAALGVVLVPMAGALSDRVGRKPVYRVGAWLGLLFAFPAAWLVQTEDRWAISLVFIVGLGAIYGIVYGPLAAFWSELFDTRYRYTALSTLYQVSGILASGLTPLIAAWLVTKGDGTLWWVAGYNVAVAAISLTCAHFLPETRGRGLDREDRAIEPDSRERVTV</sequence>
<comment type="similarity">
    <text evidence="2">Belongs to the major facilitator superfamily. Metabolite:H+ Symporter (MHS) family (TC 2.A.1.6) family.</text>
</comment>
<evidence type="ECO:0000256" key="6">
    <source>
        <dbReference type="ARBA" id="ARBA00022847"/>
    </source>
</evidence>
<feature type="transmembrane region" description="Helical" evidence="12">
    <location>
        <begin position="334"/>
        <end position="353"/>
    </location>
</feature>
<feature type="transmembrane region" description="Helical" evidence="12">
    <location>
        <begin position="214"/>
        <end position="233"/>
    </location>
</feature>
<keyword evidence="15" id="KW-1185">Reference proteome</keyword>